<feature type="transmembrane region" description="Helical" evidence="1">
    <location>
        <begin position="22"/>
        <end position="43"/>
    </location>
</feature>
<name>U1MY66_9MICO</name>
<feature type="transmembrane region" description="Helical" evidence="1">
    <location>
        <begin position="52"/>
        <end position="69"/>
    </location>
</feature>
<dbReference type="EMBL" id="ASHR01000004">
    <property type="protein sequence ID" value="ERG65500.1"/>
    <property type="molecule type" value="Genomic_DNA"/>
</dbReference>
<accession>U1MY66</accession>
<evidence type="ECO:0000313" key="2">
    <source>
        <dbReference type="EMBL" id="ERG65500.1"/>
    </source>
</evidence>
<keyword evidence="1" id="KW-1133">Transmembrane helix</keyword>
<evidence type="ECO:0000256" key="1">
    <source>
        <dbReference type="SAM" id="Phobius"/>
    </source>
</evidence>
<keyword evidence="3" id="KW-1185">Reference proteome</keyword>
<dbReference type="OrthoDB" id="5110472at2"/>
<dbReference type="AlphaFoldDB" id="U1MY66"/>
<keyword evidence="1" id="KW-0472">Membrane</keyword>
<feature type="transmembrane region" description="Helical" evidence="1">
    <location>
        <begin position="81"/>
        <end position="98"/>
    </location>
</feature>
<keyword evidence="1" id="KW-0812">Transmembrane</keyword>
<comment type="caution">
    <text evidence="2">The sequence shown here is derived from an EMBL/GenBank/DDBJ whole genome shotgun (WGS) entry which is preliminary data.</text>
</comment>
<protein>
    <submittedName>
        <fullName evidence="2">Uncharacterized protein</fullName>
    </submittedName>
</protein>
<dbReference type="RefSeq" id="WP_021009467.1">
    <property type="nucleotide sequence ID" value="NZ_ASHR01000004.1"/>
</dbReference>
<evidence type="ECO:0000313" key="3">
    <source>
        <dbReference type="Proteomes" id="UP000016462"/>
    </source>
</evidence>
<feature type="transmembrane region" description="Helical" evidence="1">
    <location>
        <begin position="119"/>
        <end position="146"/>
    </location>
</feature>
<reference evidence="2 3" key="1">
    <citation type="journal article" date="2013" name="Genome Announc.">
        <title>First draft genome sequence from a member of the genus agrococcus, isolated from modern microbialites.</title>
        <authorList>
            <person name="White R.A.III."/>
            <person name="Grassa C.J."/>
            <person name="Suttle C.A."/>
        </authorList>
    </citation>
    <scope>NUCLEOTIDE SEQUENCE [LARGE SCALE GENOMIC DNA]</scope>
    <source>
        <strain evidence="2 3">RW1</strain>
    </source>
</reference>
<organism evidence="2 3">
    <name type="scientific">Agrococcus pavilionensis RW1</name>
    <dbReference type="NCBI Taxonomy" id="1330458"/>
    <lineage>
        <taxon>Bacteria</taxon>
        <taxon>Bacillati</taxon>
        <taxon>Actinomycetota</taxon>
        <taxon>Actinomycetes</taxon>
        <taxon>Micrococcales</taxon>
        <taxon>Microbacteriaceae</taxon>
        <taxon>Agrococcus</taxon>
    </lineage>
</organism>
<gene>
    <name evidence="2" type="ORF">L332_13755</name>
</gene>
<dbReference type="Proteomes" id="UP000016462">
    <property type="component" value="Unassembled WGS sequence"/>
</dbReference>
<proteinExistence type="predicted"/>
<sequence>MSRPGFTEGQARVGDITLEGTLAYATFGALPIALVSATLYLLAAPWLPRGRLAGPAFGLVLLVVGSPFVDPLRADNVDFDLLGPGWLSVAVFALLALLHDTALPRALPALLAARRSRRGVLIGRVLLGAATIAAAPAFIGAVVSIATR</sequence>